<evidence type="ECO:0000256" key="1">
    <source>
        <dbReference type="SAM" id="MobiDB-lite"/>
    </source>
</evidence>
<reference evidence="2" key="1">
    <citation type="submission" date="2021-05" db="EMBL/GenBank/DDBJ databases">
        <authorList>
            <person name="Alioto T."/>
            <person name="Alioto T."/>
            <person name="Gomez Garrido J."/>
        </authorList>
    </citation>
    <scope>NUCLEOTIDE SEQUENCE</scope>
</reference>
<dbReference type="EMBL" id="HBUF01014374">
    <property type="protein sequence ID" value="CAG6609288.1"/>
    <property type="molecule type" value="Transcribed_RNA"/>
</dbReference>
<dbReference type="EMBL" id="HBUF01014384">
    <property type="protein sequence ID" value="CAG6609365.1"/>
    <property type="molecule type" value="Transcribed_RNA"/>
</dbReference>
<dbReference type="EMBL" id="HBUF01014378">
    <property type="protein sequence ID" value="CAG6609316.1"/>
    <property type="molecule type" value="Transcribed_RNA"/>
</dbReference>
<dbReference type="EMBL" id="HBUF01339016">
    <property type="protein sequence ID" value="CAG6699425.1"/>
    <property type="molecule type" value="Transcribed_RNA"/>
</dbReference>
<dbReference type="EMBL" id="HBUF01014379">
    <property type="protein sequence ID" value="CAG6609327.1"/>
    <property type="molecule type" value="Transcribed_RNA"/>
</dbReference>
<dbReference type="EMBL" id="HBUF01014373">
    <property type="protein sequence ID" value="CAG6609277.1"/>
    <property type="molecule type" value="Transcribed_RNA"/>
</dbReference>
<dbReference type="EMBL" id="HBUF01291575">
    <property type="protein sequence ID" value="CAG6689354.1"/>
    <property type="molecule type" value="Transcribed_RNA"/>
</dbReference>
<dbReference type="EMBL" id="HBUF01291574">
    <property type="protein sequence ID" value="CAG6689350.1"/>
    <property type="molecule type" value="Transcribed_RNA"/>
</dbReference>
<sequence>MRSRTCSTKLEREAETFTRLRRQERDWKLRRMNFKPLWKRLKLLWNRKKTRYSAHNWNCPKSVKKSTAASKRKKRNSRTPARTTKERWTPCKHHWKPRPRVKLRHSA</sequence>
<dbReference type="EMBL" id="HBUF01014383">
    <property type="protein sequence ID" value="CAG6609355.1"/>
    <property type="molecule type" value="Transcribed_RNA"/>
</dbReference>
<organism evidence="2">
    <name type="scientific">Cacopsylla melanoneura</name>
    <dbReference type="NCBI Taxonomy" id="428564"/>
    <lineage>
        <taxon>Eukaryota</taxon>
        <taxon>Metazoa</taxon>
        <taxon>Ecdysozoa</taxon>
        <taxon>Arthropoda</taxon>
        <taxon>Hexapoda</taxon>
        <taxon>Insecta</taxon>
        <taxon>Pterygota</taxon>
        <taxon>Neoptera</taxon>
        <taxon>Paraneoptera</taxon>
        <taxon>Hemiptera</taxon>
        <taxon>Sternorrhyncha</taxon>
        <taxon>Psylloidea</taxon>
        <taxon>Psyllidae</taxon>
        <taxon>Psyllinae</taxon>
        <taxon>Cacopsylla</taxon>
    </lineage>
</organism>
<protein>
    <submittedName>
        <fullName evidence="2">Uncharacterized protein</fullName>
    </submittedName>
</protein>
<dbReference type="EMBL" id="HBUF01014380">
    <property type="protein sequence ID" value="CAG6609338.1"/>
    <property type="molecule type" value="Transcribed_RNA"/>
</dbReference>
<dbReference type="EMBL" id="HBUF01291573">
    <property type="protein sequence ID" value="CAG6689347.1"/>
    <property type="molecule type" value="Transcribed_RNA"/>
</dbReference>
<accession>A0A8D8TIZ0</accession>
<dbReference type="EMBL" id="HBUF01339012">
    <property type="protein sequence ID" value="CAG6699411.1"/>
    <property type="molecule type" value="Transcribed_RNA"/>
</dbReference>
<dbReference type="EMBL" id="HBUF01339011">
    <property type="protein sequence ID" value="CAG6699406.1"/>
    <property type="molecule type" value="Transcribed_RNA"/>
</dbReference>
<dbReference type="EMBL" id="HBUF01014366">
    <property type="protein sequence ID" value="CAG6609227.1"/>
    <property type="molecule type" value="Transcribed_RNA"/>
</dbReference>
<name>A0A8D8TIZ0_9HEMI</name>
<evidence type="ECO:0000313" key="2">
    <source>
        <dbReference type="EMBL" id="CAG6689350.1"/>
    </source>
</evidence>
<dbReference type="EMBL" id="HBUF01014365">
    <property type="protein sequence ID" value="CAG6609223.1"/>
    <property type="molecule type" value="Transcribed_RNA"/>
</dbReference>
<dbReference type="EMBL" id="HBUF01339017">
    <property type="protein sequence ID" value="CAG6699430.1"/>
    <property type="molecule type" value="Transcribed_RNA"/>
</dbReference>
<dbReference type="EMBL" id="HBUF01291572">
    <property type="protein sequence ID" value="CAG6689341.1"/>
    <property type="molecule type" value="Transcribed_RNA"/>
</dbReference>
<feature type="compositionally biased region" description="Basic residues" evidence="1">
    <location>
        <begin position="90"/>
        <end position="107"/>
    </location>
</feature>
<dbReference type="EMBL" id="HBUF01014375">
    <property type="protein sequence ID" value="CAG6609292.1"/>
    <property type="molecule type" value="Transcribed_RNA"/>
</dbReference>
<dbReference type="AlphaFoldDB" id="A0A8D8TIZ0"/>
<dbReference type="EMBL" id="HBUF01291570">
    <property type="protein sequence ID" value="CAG6689335.1"/>
    <property type="molecule type" value="Transcribed_RNA"/>
</dbReference>
<feature type="region of interest" description="Disordered" evidence="1">
    <location>
        <begin position="57"/>
        <end position="107"/>
    </location>
</feature>
<dbReference type="EMBL" id="HBUF01291571">
    <property type="protein sequence ID" value="CAG6689338.1"/>
    <property type="molecule type" value="Transcribed_RNA"/>
</dbReference>
<proteinExistence type="predicted"/>
<dbReference type="EMBL" id="HBUF01339013">
    <property type="protein sequence ID" value="CAG6699416.1"/>
    <property type="molecule type" value="Transcribed_RNA"/>
</dbReference>